<dbReference type="Pfam" id="PF13409">
    <property type="entry name" value="GST_N_2"/>
    <property type="match status" value="1"/>
</dbReference>
<dbReference type="PANTHER" id="PTHR42673">
    <property type="entry name" value="MALEYLACETOACETATE ISOMERASE"/>
    <property type="match status" value="1"/>
</dbReference>
<dbReference type="InterPro" id="IPR010987">
    <property type="entry name" value="Glutathione-S-Trfase_C-like"/>
</dbReference>
<dbReference type="CDD" id="cd03205">
    <property type="entry name" value="GST_C_6"/>
    <property type="match status" value="1"/>
</dbReference>
<dbReference type="Proteomes" id="UP001212841">
    <property type="component" value="Unassembled WGS sequence"/>
</dbReference>
<name>A0AAD5X539_9FUNG</name>
<sequence length="216" mass="24376">MQLHYSQNSPSVRKVLILAHELGLTNEITLITEKPNPLNTAQPSAASNPLSKIPTLILEDGSTVFDSRVICEYLNDIAQTRGSTKSFFPTDPAQKLRALKLQSLADGIIDAGVIATYEMICRPEQYRFQDWIEAQWIKILRGFNWLEGEAKEGMLAGVDGMTVGEVTVICALDKFGRRNVEDRWENRWPALAAWAEQFKNCEGFKTTRPPFDCLER</sequence>
<feature type="domain" description="GST C-terminal" evidence="2">
    <location>
        <begin position="91"/>
        <end position="216"/>
    </location>
</feature>
<evidence type="ECO:0000259" key="2">
    <source>
        <dbReference type="PROSITE" id="PS50405"/>
    </source>
</evidence>
<evidence type="ECO:0000313" key="3">
    <source>
        <dbReference type="EMBL" id="KAJ3057030.1"/>
    </source>
</evidence>
<protein>
    <submittedName>
        <fullName evidence="3">Uncharacterized protein</fullName>
    </submittedName>
</protein>
<organism evidence="3 4">
    <name type="scientific">Rhizophlyctis rosea</name>
    <dbReference type="NCBI Taxonomy" id="64517"/>
    <lineage>
        <taxon>Eukaryota</taxon>
        <taxon>Fungi</taxon>
        <taxon>Fungi incertae sedis</taxon>
        <taxon>Chytridiomycota</taxon>
        <taxon>Chytridiomycota incertae sedis</taxon>
        <taxon>Chytridiomycetes</taxon>
        <taxon>Rhizophlyctidales</taxon>
        <taxon>Rhizophlyctidaceae</taxon>
        <taxon>Rhizophlyctis</taxon>
    </lineage>
</organism>
<proteinExistence type="predicted"/>
<dbReference type="EMBL" id="JADGJD010000013">
    <property type="protein sequence ID" value="KAJ3057030.1"/>
    <property type="molecule type" value="Genomic_DNA"/>
</dbReference>
<gene>
    <name evidence="3" type="ORF">HK097_001514</name>
</gene>
<dbReference type="GO" id="GO:0016034">
    <property type="term" value="F:maleylacetoacetate isomerase activity"/>
    <property type="evidence" value="ECO:0007669"/>
    <property type="project" value="TreeGrafter"/>
</dbReference>
<dbReference type="GO" id="GO:0004364">
    <property type="term" value="F:glutathione transferase activity"/>
    <property type="evidence" value="ECO:0007669"/>
    <property type="project" value="TreeGrafter"/>
</dbReference>
<dbReference type="PROSITE" id="PS50404">
    <property type="entry name" value="GST_NTER"/>
    <property type="match status" value="1"/>
</dbReference>
<comment type="caution">
    <text evidence="3">The sequence shown here is derived from an EMBL/GenBank/DDBJ whole genome shotgun (WGS) entry which is preliminary data.</text>
</comment>
<dbReference type="InterPro" id="IPR036249">
    <property type="entry name" value="Thioredoxin-like_sf"/>
</dbReference>
<dbReference type="GO" id="GO:0006559">
    <property type="term" value="P:L-phenylalanine catabolic process"/>
    <property type="evidence" value="ECO:0007669"/>
    <property type="project" value="TreeGrafter"/>
</dbReference>
<feature type="domain" description="GST N-terminal" evidence="1">
    <location>
        <begin position="1"/>
        <end position="82"/>
    </location>
</feature>
<dbReference type="Gene3D" id="1.20.1050.10">
    <property type="match status" value="1"/>
</dbReference>
<reference evidence="3" key="1">
    <citation type="submission" date="2020-05" db="EMBL/GenBank/DDBJ databases">
        <title>Phylogenomic resolution of chytrid fungi.</title>
        <authorList>
            <person name="Stajich J.E."/>
            <person name="Amses K."/>
            <person name="Simmons R."/>
            <person name="Seto K."/>
            <person name="Myers J."/>
            <person name="Bonds A."/>
            <person name="Quandt C.A."/>
            <person name="Barry K."/>
            <person name="Liu P."/>
            <person name="Grigoriev I."/>
            <person name="Longcore J.E."/>
            <person name="James T.Y."/>
        </authorList>
    </citation>
    <scope>NUCLEOTIDE SEQUENCE</scope>
    <source>
        <strain evidence="3">JEL0318</strain>
    </source>
</reference>
<keyword evidence="4" id="KW-1185">Reference proteome</keyword>
<dbReference type="AlphaFoldDB" id="A0AAD5X539"/>
<dbReference type="SUPFAM" id="SSF52833">
    <property type="entry name" value="Thioredoxin-like"/>
    <property type="match status" value="1"/>
</dbReference>
<evidence type="ECO:0000259" key="1">
    <source>
        <dbReference type="PROSITE" id="PS50404"/>
    </source>
</evidence>
<dbReference type="GO" id="GO:0006749">
    <property type="term" value="P:glutathione metabolic process"/>
    <property type="evidence" value="ECO:0007669"/>
    <property type="project" value="TreeGrafter"/>
</dbReference>
<evidence type="ECO:0000313" key="4">
    <source>
        <dbReference type="Proteomes" id="UP001212841"/>
    </source>
</evidence>
<dbReference type="InterPro" id="IPR036282">
    <property type="entry name" value="Glutathione-S-Trfase_C_sf"/>
</dbReference>
<dbReference type="PROSITE" id="PS50405">
    <property type="entry name" value="GST_CTER"/>
    <property type="match status" value="1"/>
</dbReference>
<accession>A0AAD5X539</accession>
<dbReference type="Gene3D" id="3.40.30.10">
    <property type="entry name" value="Glutaredoxin"/>
    <property type="match status" value="1"/>
</dbReference>
<dbReference type="SUPFAM" id="SSF47616">
    <property type="entry name" value="GST C-terminal domain-like"/>
    <property type="match status" value="1"/>
</dbReference>
<dbReference type="InterPro" id="IPR004045">
    <property type="entry name" value="Glutathione_S-Trfase_N"/>
</dbReference>
<dbReference type="Pfam" id="PF13410">
    <property type="entry name" value="GST_C_2"/>
    <property type="match status" value="1"/>
</dbReference>
<dbReference type="PANTHER" id="PTHR42673:SF4">
    <property type="entry name" value="MALEYLACETOACETATE ISOMERASE"/>
    <property type="match status" value="1"/>
</dbReference>